<dbReference type="PANTHER" id="PTHR24286:SF24">
    <property type="entry name" value="LANOSTEROL 14-ALPHA DEMETHYLASE"/>
    <property type="match status" value="1"/>
</dbReference>
<dbReference type="Pfam" id="PF00067">
    <property type="entry name" value="p450"/>
    <property type="match status" value="1"/>
</dbReference>
<keyword evidence="4 8" id="KW-0479">Metal-binding</keyword>
<evidence type="ECO:0000256" key="4">
    <source>
        <dbReference type="ARBA" id="ARBA00022723"/>
    </source>
</evidence>
<evidence type="ECO:0000313" key="11">
    <source>
        <dbReference type="EMBL" id="RJX67781.1"/>
    </source>
</evidence>
<evidence type="ECO:0000256" key="5">
    <source>
        <dbReference type="ARBA" id="ARBA00023002"/>
    </source>
</evidence>
<feature type="region of interest" description="Disordered" evidence="10">
    <location>
        <begin position="1"/>
        <end position="23"/>
    </location>
</feature>
<evidence type="ECO:0000256" key="10">
    <source>
        <dbReference type="SAM" id="MobiDB-lite"/>
    </source>
</evidence>
<dbReference type="PROSITE" id="PS00086">
    <property type="entry name" value="CYTOCHROME_P450"/>
    <property type="match status" value="1"/>
</dbReference>
<dbReference type="InterPro" id="IPR017972">
    <property type="entry name" value="Cyt_P450_CS"/>
</dbReference>
<dbReference type="RefSeq" id="WP_120108619.1">
    <property type="nucleotide sequence ID" value="NZ_RAHJ01000018.1"/>
</dbReference>
<dbReference type="PANTHER" id="PTHR24286">
    <property type="entry name" value="CYTOCHROME P450 26"/>
    <property type="match status" value="1"/>
</dbReference>
<proteinExistence type="inferred from homology"/>
<dbReference type="GO" id="GO:0016125">
    <property type="term" value="P:sterol metabolic process"/>
    <property type="evidence" value="ECO:0007669"/>
    <property type="project" value="TreeGrafter"/>
</dbReference>
<evidence type="ECO:0000256" key="9">
    <source>
        <dbReference type="RuleBase" id="RU000461"/>
    </source>
</evidence>
<accession>A0A419R1H7</accession>
<reference evidence="11 12" key="1">
    <citation type="submission" date="2018-09" db="EMBL/GenBank/DDBJ databases">
        <title>Altererythrobacter sp.Ery1 and Ery12, the genome sequencing of novel strains in genus Alterythrobacter.</title>
        <authorList>
            <person name="Cheng H."/>
            <person name="Wu Y.-H."/>
            <person name="Fang C."/>
            <person name="Xu X.-W."/>
        </authorList>
    </citation>
    <scope>NUCLEOTIDE SEQUENCE [LARGE SCALE GENOMIC DNA]</scope>
    <source>
        <strain evidence="11 12">Ery12</strain>
    </source>
</reference>
<keyword evidence="5 9" id="KW-0560">Oxidoreductase</keyword>
<dbReference type="GO" id="GO:0020037">
    <property type="term" value="F:heme binding"/>
    <property type="evidence" value="ECO:0007669"/>
    <property type="project" value="InterPro"/>
</dbReference>
<evidence type="ECO:0000256" key="1">
    <source>
        <dbReference type="ARBA" id="ARBA00001971"/>
    </source>
</evidence>
<dbReference type="OrthoDB" id="9764248at2"/>
<dbReference type="InterPro" id="IPR001128">
    <property type="entry name" value="Cyt_P450"/>
</dbReference>
<dbReference type="PRINTS" id="PR00465">
    <property type="entry name" value="EP450IV"/>
</dbReference>
<dbReference type="GO" id="GO:0004497">
    <property type="term" value="F:monooxygenase activity"/>
    <property type="evidence" value="ECO:0007669"/>
    <property type="project" value="UniProtKB-KW"/>
</dbReference>
<dbReference type="Gene3D" id="1.10.630.10">
    <property type="entry name" value="Cytochrome P450"/>
    <property type="match status" value="1"/>
</dbReference>
<gene>
    <name evidence="11" type="ORF">D6858_07275</name>
</gene>
<comment type="cofactor">
    <cofactor evidence="1 8">
        <name>heme</name>
        <dbReference type="ChEBI" id="CHEBI:30413"/>
    </cofactor>
</comment>
<keyword evidence="3 8" id="KW-0349">Heme</keyword>
<keyword evidence="12" id="KW-1185">Reference proteome</keyword>
<evidence type="ECO:0000256" key="8">
    <source>
        <dbReference type="PIRSR" id="PIRSR602403-1"/>
    </source>
</evidence>
<keyword evidence="7 9" id="KW-0503">Monooxygenase</keyword>
<dbReference type="PRINTS" id="PR00385">
    <property type="entry name" value="P450"/>
</dbReference>
<evidence type="ECO:0000256" key="3">
    <source>
        <dbReference type="ARBA" id="ARBA00022617"/>
    </source>
</evidence>
<feature type="binding site" description="axial binding residue" evidence="8">
    <location>
        <position position="418"/>
    </location>
    <ligand>
        <name>heme</name>
        <dbReference type="ChEBI" id="CHEBI:30413"/>
    </ligand>
    <ligandPart>
        <name>Fe</name>
        <dbReference type="ChEBI" id="CHEBI:18248"/>
    </ligandPart>
</feature>
<evidence type="ECO:0000256" key="2">
    <source>
        <dbReference type="ARBA" id="ARBA00010617"/>
    </source>
</evidence>
<comment type="caution">
    <text evidence="11">The sequence shown here is derived from an EMBL/GenBank/DDBJ whole genome shotgun (WGS) entry which is preliminary data.</text>
</comment>
<evidence type="ECO:0000256" key="6">
    <source>
        <dbReference type="ARBA" id="ARBA00023004"/>
    </source>
</evidence>
<dbReference type="EMBL" id="RAHJ01000018">
    <property type="protein sequence ID" value="RJX67781.1"/>
    <property type="molecule type" value="Genomic_DNA"/>
</dbReference>
<dbReference type="InterPro" id="IPR036396">
    <property type="entry name" value="Cyt_P450_sf"/>
</dbReference>
<evidence type="ECO:0000313" key="12">
    <source>
        <dbReference type="Proteomes" id="UP000284322"/>
    </source>
</evidence>
<evidence type="ECO:0000256" key="7">
    <source>
        <dbReference type="ARBA" id="ARBA00023033"/>
    </source>
</evidence>
<name>A0A419R1H7_9SPHN</name>
<dbReference type="GO" id="GO:0016705">
    <property type="term" value="F:oxidoreductase activity, acting on paired donors, with incorporation or reduction of molecular oxygen"/>
    <property type="evidence" value="ECO:0007669"/>
    <property type="project" value="InterPro"/>
</dbReference>
<comment type="similarity">
    <text evidence="2 9">Belongs to the cytochrome P450 family.</text>
</comment>
<organism evidence="11 12">
    <name type="scientific">Tsuneonella suprasediminis</name>
    <dbReference type="NCBI Taxonomy" id="2306996"/>
    <lineage>
        <taxon>Bacteria</taxon>
        <taxon>Pseudomonadati</taxon>
        <taxon>Pseudomonadota</taxon>
        <taxon>Alphaproteobacteria</taxon>
        <taxon>Sphingomonadales</taxon>
        <taxon>Erythrobacteraceae</taxon>
        <taxon>Tsuneonella</taxon>
    </lineage>
</organism>
<dbReference type="SUPFAM" id="SSF48264">
    <property type="entry name" value="Cytochrome P450"/>
    <property type="match status" value="1"/>
</dbReference>
<dbReference type="Proteomes" id="UP000284322">
    <property type="component" value="Unassembled WGS sequence"/>
</dbReference>
<sequence length="470" mass="52735">MATLAPAVPAETPHSAPPKHWTQGRLSEADVAHIPGESGWPVVGNTFRMLADPHGFARDMVAKYGPVYKNRAFGGWGVMLVGADANELVLFDRDKLFSSEQGWGPLLDQLFPRGLMLMDFDHHRADRRALSIAFKPEPMRHYAGALNRGIAQETKNWAGRREFYPAIKSLTLDLAADSFIGIPWGPEADKINAAFVDMVQASVAPIRTPLPFTMMKRGVDGRKYLVEYFTAETHRRRAEGGGQDMFSQFATATREDGSLLPVDEVVDHMNFLMMAAHDTITSSATTLVWQLAMHPEWQEKLRQEAIAVTGGPDAQGKPRPLEYSDLGKMELTEMAFKEALRIVPPVPSTPRRALRSFEFGGYTIPAGAGIGINTHLVHHSEEHWDNPERFDPMRFTREAEKARHKYAWVPFGGGAHMCLGLHFAYMQVKILMAQLLQQYRIEIEPGYTPDWQAWPIPKPRDGLKVEFKPL</sequence>
<dbReference type="AlphaFoldDB" id="A0A419R1H7"/>
<dbReference type="GO" id="GO:0005506">
    <property type="term" value="F:iron ion binding"/>
    <property type="evidence" value="ECO:0007669"/>
    <property type="project" value="InterPro"/>
</dbReference>
<protein>
    <submittedName>
        <fullName evidence="11">Cytochrome P450</fullName>
    </submittedName>
</protein>
<keyword evidence="6 8" id="KW-0408">Iron</keyword>
<dbReference type="InterPro" id="IPR002403">
    <property type="entry name" value="Cyt_P450_E_grp-IV"/>
</dbReference>